<keyword evidence="3" id="KW-1185">Reference proteome</keyword>
<accession>D4ZC04</accession>
<organism evidence="2 3">
    <name type="scientific">Shewanella violacea (strain JCM 10179 / CIP 106290 / LMG 19151 / DSS12)</name>
    <dbReference type="NCBI Taxonomy" id="637905"/>
    <lineage>
        <taxon>Bacteria</taxon>
        <taxon>Pseudomonadati</taxon>
        <taxon>Pseudomonadota</taxon>
        <taxon>Gammaproteobacteria</taxon>
        <taxon>Alteromonadales</taxon>
        <taxon>Shewanellaceae</taxon>
        <taxon>Shewanella</taxon>
    </lineage>
</organism>
<dbReference type="eggNOG" id="ENOG5031VDW">
    <property type="taxonomic scope" value="Bacteria"/>
</dbReference>
<dbReference type="HOGENOM" id="CLU_1853859_0_0_6"/>
<feature type="signal peptide" evidence="1">
    <location>
        <begin position="1"/>
        <end position="18"/>
    </location>
</feature>
<evidence type="ECO:0000313" key="3">
    <source>
        <dbReference type="Proteomes" id="UP000002350"/>
    </source>
</evidence>
<dbReference type="RefSeq" id="WP_013052842.1">
    <property type="nucleotide sequence ID" value="NC_014012.1"/>
</dbReference>
<dbReference type="Gene3D" id="3.30.1330.60">
    <property type="entry name" value="OmpA-like domain"/>
    <property type="match status" value="1"/>
</dbReference>
<evidence type="ECO:0008006" key="4">
    <source>
        <dbReference type="Google" id="ProtNLM"/>
    </source>
</evidence>
<dbReference type="KEGG" id="svo:SVI_3578"/>
<proteinExistence type="predicted"/>
<dbReference type="OrthoDB" id="6265695at2"/>
<evidence type="ECO:0000256" key="1">
    <source>
        <dbReference type="SAM" id="SignalP"/>
    </source>
</evidence>
<evidence type="ECO:0000313" key="2">
    <source>
        <dbReference type="EMBL" id="BAJ03549.1"/>
    </source>
</evidence>
<sequence length="137" mass="15646">MKAIISIICLLFAGSAIAQCEQNIHITDIPYAKNSSYFPSQYTKQLDKLIENASDNPGYLVLEFQILKHPKSDDARKYNMWLAKRRIDRIKEYLTHAHYPAPIISRILTASNKDIRYVSISWCDAIQSSAAITNKNI</sequence>
<dbReference type="AlphaFoldDB" id="D4ZC04"/>
<dbReference type="Proteomes" id="UP000002350">
    <property type="component" value="Chromosome"/>
</dbReference>
<dbReference type="InterPro" id="IPR036737">
    <property type="entry name" value="OmpA-like_sf"/>
</dbReference>
<keyword evidence="1" id="KW-0732">Signal</keyword>
<dbReference type="EMBL" id="AP011177">
    <property type="protein sequence ID" value="BAJ03549.1"/>
    <property type="molecule type" value="Genomic_DNA"/>
</dbReference>
<dbReference type="SUPFAM" id="SSF103088">
    <property type="entry name" value="OmpA-like"/>
    <property type="match status" value="1"/>
</dbReference>
<reference evidence="3" key="1">
    <citation type="journal article" date="2010" name="Mol. Biosyst.">
        <title>Complete genome sequence and comparative analysis of Shewanella violacea, a psychrophilic and piezophilic bacterium from deep sea floor sediments.</title>
        <authorList>
            <person name="Aono E."/>
            <person name="Baba T."/>
            <person name="Ara T."/>
            <person name="Nishi T."/>
            <person name="Nakamichi T."/>
            <person name="Inamoto E."/>
            <person name="Toyonaga H."/>
            <person name="Hasegawa M."/>
            <person name="Takai Y."/>
            <person name="Okumura Y."/>
            <person name="Baba M."/>
            <person name="Tomita M."/>
            <person name="Kato C."/>
            <person name="Oshima T."/>
            <person name="Nakasone K."/>
            <person name="Mori H."/>
        </authorList>
    </citation>
    <scope>NUCLEOTIDE SEQUENCE [LARGE SCALE GENOMIC DNA]</scope>
    <source>
        <strain evidence="3">JCM 10179 / CIP 106290 / LMG 19151 / DSS12</strain>
    </source>
</reference>
<protein>
    <recommendedName>
        <fullName evidence="4">OmpA-like domain-containing protein</fullName>
    </recommendedName>
</protein>
<name>D4ZC04_SHEVD</name>
<gene>
    <name evidence="2" type="ordered locus">SVI_3578</name>
</gene>
<feature type="chain" id="PRO_5003067676" description="OmpA-like domain-containing protein" evidence="1">
    <location>
        <begin position="19"/>
        <end position="137"/>
    </location>
</feature>